<accession>A0A345DYC8</accession>
<accession>A0A345EGU9</accession>
<feature type="transmembrane region" description="Helical" evidence="1">
    <location>
        <begin position="129"/>
        <end position="145"/>
    </location>
</feature>
<dbReference type="Proteomes" id="UP000252985">
    <property type="component" value="Chromosome"/>
</dbReference>
<dbReference type="OrthoDB" id="275494at2157"/>
<keyword evidence="5" id="KW-1185">Reference proteome</keyword>
<reference evidence="2 5" key="2">
    <citation type="submission" date="2018-07" db="EMBL/GenBank/DDBJ databases">
        <title>Genome sequences of Haloplanus sp. CBA1113.</title>
        <authorList>
            <person name="Kim Y.B."/>
            <person name="Roh S.W."/>
        </authorList>
    </citation>
    <scope>NUCLEOTIDE SEQUENCE [LARGE SCALE GENOMIC DNA]</scope>
    <source>
        <strain evidence="2 5">CBA1113</strain>
    </source>
</reference>
<feature type="transmembrane region" description="Helical" evidence="1">
    <location>
        <begin position="41"/>
        <end position="65"/>
    </location>
</feature>
<organism evidence="2 5">
    <name type="scientific">Haloplanus rubicundus</name>
    <dbReference type="NCBI Taxonomy" id="1547898"/>
    <lineage>
        <taxon>Archaea</taxon>
        <taxon>Methanobacteriati</taxon>
        <taxon>Methanobacteriota</taxon>
        <taxon>Stenosarchaea group</taxon>
        <taxon>Halobacteria</taxon>
        <taxon>Halobacteriales</taxon>
        <taxon>Haloferacaceae</taxon>
        <taxon>Haloplanus</taxon>
    </lineage>
</organism>
<name>A0A345DYC8_9EURY</name>
<keyword evidence="1" id="KW-1133">Transmembrane helix</keyword>
<keyword evidence="1" id="KW-0812">Transmembrane</keyword>
<sequence>MRNPLRWTIERVDRSNPFLLSHHPSCRYYDHHTFELYGADLCLGCFVVYPVGALALATLIVARLVTPGAFGVETLGLYGLGAALVAPMVLLKLVGGRRSMRTRILAKAGLACGLAVLAFPLVFRPDDRLLTFGLLAGFLAVYVGYKGATALDDCEGCPEWEQGEFPDCTGMDLDRE</sequence>
<protein>
    <recommendedName>
        <fullName evidence="6">DUF2085 domain-containing protein</fullName>
    </recommendedName>
</protein>
<evidence type="ECO:0000313" key="4">
    <source>
        <dbReference type="Proteomes" id="UP000252985"/>
    </source>
</evidence>
<dbReference type="GeneID" id="37288720"/>
<dbReference type="EMBL" id="CP031150">
    <property type="protein sequence ID" value="AXG04950.1"/>
    <property type="molecule type" value="Genomic_DNA"/>
</dbReference>
<evidence type="ECO:0008006" key="6">
    <source>
        <dbReference type="Google" id="ProtNLM"/>
    </source>
</evidence>
<dbReference type="KEGG" id="haj:DU500_00085"/>
<reference evidence="3 4" key="1">
    <citation type="submission" date="2018-07" db="EMBL/GenBank/DDBJ databases">
        <title>Genome sequences of Haloplanus sp. CBA1112.</title>
        <authorList>
            <person name="Kim Y.B."/>
            <person name="Roh S.W."/>
        </authorList>
    </citation>
    <scope>NUCLEOTIDE SEQUENCE [LARGE SCALE GENOMIC DNA]</scope>
    <source>
        <strain evidence="3 4">CBA1112</strain>
    </source>
</reference>
<feature type="transmembrane region" description="Helical" evidence="1">
    <location>
        <begin position="77"/>
        <end position="95"/>
    </location>
</feature>
<gene>
    <name evidence="3" type="ORF">DU484_17040</name>
    <name evidence="2" type="ORF">DU500_00085</name>
</gene>
<proteinExistence type="predicted"/>
<feature type="transmembrane region" description="Helical" evidence="1">
    <location>
        <begin position="104"/>
        <end position="123"/>
    </location>
</feature>
<dbReference type="Proteomes" id="UP000253273">
    <property type="component" value="Chromosome"/>
</dbReference>
<dbReference type="EMBL" id="CP031148">
    <property type="protein sequence ID" value="AXG11421.1"/>
    <property type="molecule type" value="Genomic_DNA"/>
</dbReference>
<dbReference type="RefSeq" id="WP_114584107.1">
    <property type="nucleotide sequence ID" value="NZ_CP031148.1"/>
</dbReference>
<dbReference type="AlphaFoldDB" id="A0A345DYC8"/>
<evidence type="ECO:0000256" key="1">
    <source>
        <dbReference type="SAM" id="Phobius"/>
    </source>
</evidence>
<evidence type="ECO:0000313" key="5">
    <source>
        <dbReference type="Proteomes" id="UP000253273"/>
    </source>
</evidence>
<evidence type="ECO:0000313" key="3">
    <source>
        <dbReference type="EMBL" id="AXG11421.1"/>
    </source>
</evidence>
<evidence type="ECO:0000313" key="2">
    <source>
        <dbReference type="EMBL" id="AXG04950.1"/>
    </source>
</evidence>
<keyword evidence="1" id="KW-0472">Membrane</keyword>
<dbReference type="KEGG" id="haq:DU484_17040"/>